<organism evidence="2 3">
    <name type="scientific">Rhodopseudomonas telluris</name>
    <dbReference type="NCBI Taxonomy" id="644215"/>
    <lineage>
        <taxon>Bacteria</taxon>
        <taxon>Pseudomonadati</taxon>
        <taxon>Pseudomonadota</taxon>
        <taxon>Alphaproteobacteria</taxon>
        <taxon>Hyphomicrobiales</taxon>
        <taxon>Nitrobacteraceae</taxon>
        <taxon>Rhodopseudomonas</taxon>
    </lineage>
</organism>
<dbReference type="EMBL" id="JBHLWM010000008">
    <property type="protein sequence ID" value="MFC0242645.1"/>
    <property type="molecule type" value="Genomic_DNA"/>
</dbReference>
<feature type="compositionally biased region" description="Low complexity" evidence="1">
    <location>
        <begin position="68"/>
        <end position="78"/>
    </location>
</feature>
<dbReference type="RefSeq" id="WP_378390823.1">
    <property type="nucleotide sequence ID" value="NZ_JBHLWM010000008.1"/>
</dbReference>
<feature type="region of interest" description="Disordered" evidence="1">
    <location>
        <begin position="68"/>
        <end position="89"/>
    </location>
</feature>
<evidence type="ECO:0000313" key="2">
    <source>
        <dbReference type="EMBL" id="MFC0242645.1"/>
    </source>
</evidence>
<protein>
    <submittedName>
        <fullName evidence="2">Uncharacterized protein</fullName>
    </submittedName>
</protein>
<proteinExistence type="predicted"/>
<keyword evidence="3" id="KW-1185">Reference proteome</keyword>
<evidence type="ECO:0000256" key="1">
    <source>
        <dbReference type="SAM" id="MobiDB-lite"/>
    </source>
</evidence>
<accession>A0ABV6EWR2</accession>
<gene>
    <name evidence="2" type="ORF">ACFFJ6_19285</name>
</gene>
<sequence>MSIKIKTAWWPARTGLSPRPADARVAANDNLRGGVRRLRRPALELHWHLTRTGDLAGAWTAVPSADDAVGAEAEGAAGSRVEQPPSRAA</sequence>
<dbReference type="Proteomes" id="UP001589775">
    <property type="component" value="Unassembled WGS sequence"/>
</dbReference>
<reference evidence="2 3" key="1">
    <citation type="submission" date="2024-09" db="EMBL/GenBank/DDBJ databases">
        <authorList>
            <person name="Sun Q."/>
            <person name="Mori K."/>
        </authorList>
    </citation>
    <scope>NUCLEOTIDE SEQUENCE [LARGE SCALE GENOMIC DNA]</scope>
    <source>
        <strain evidence="2 3">KCTC 23279</strain>
    </source>
</reference>
<evidence type="ECO:0000313" key="3">
    <source>
        <dbReference type="Proteomes" id="UP001589775"/>
    </source>
</evidence>
<name>A0ABV6EWR2_9BRAD</name>
<comment type="caution">
    <text evidence="2">The sequence shown here is derived from an EMBL/GenBank/DDBJ whole genome shotgun (WGS) entry which is preliminary data.</text>
</comment>